<keyword evidence="7" id="KW-1185">Reference proteome</keyword>
<dbReference type="GO" id="GO:0000976">
    <property type="term" value="F:transcription cis-regulatory region binding"/>
    <property type="evidence" value="ECO:0007669"/>
    <property type="project" value="TreeGrafter"/>
</dbReference>
<dbReference type="EMBL" id="JWYV01000012">
    <property type="protein sequence ID" value="KKC99272.1"/>
    <property type="molecule type" value="Genomic_DNA"/>
</dbReference>
<dbReference type="InterPro" id="IPR005119">
    <property type="entry name" value="LysR_subst-bd"/>
</dbReference>
<feature type="domain" description="HTH lysR-type" evidence="5">
    <location>
        <begin position="1"/>
        <end position="51"/>
    </location>
</feature>
<evidence type="ECO:0000256" key="1">
    <source>
        <dbReference type="ARBA" id="ARBA00009437"/>
    </source>
</evidence>
<dbReference type="Proteomes" id="UP000033633">
    <property type="component" value="Unassembled WGS sequence"/>
</dbReference>
<sequence>MIMAVAKAGNVSEAASQIGLTQSALSHRIREAERLLNTELFYRQHKKLIPTSAGKRLLLSATVVLSELERAENDIDKLSVGIEHVIRVGNEAYGGYHWLPPFIKLFNQDFPSYSVEIIPDVSLDPFTALRNGTIDISIVSGTVTQTGFRVLKLFRDEMIAVMHKDHPNAGKTWLTPQEIAADTYITYHTTPGPGREYEQLFSPNHLLPPKVIRAGVTEAVVEFVRAGMGITIMPSWVIKPYLKCGELRTARVTEQGLYLNWQALIRKDERSDSPIVTFAKALKRTDLPAL</sequence>
<dbReference type="GO" id="GO:0003700">
    <property type="term" value="F:DNA-binding transcription factor activity"/>
    <property type="evidence" value="ECO:0007669"/>
    <property type="project" value="InterPro"/>
</dbReference>
<dbReference type="RefSeq" id="WP_046221324.1">
    <property type="nucleotide sequence ID" value="NZ_JWYV01000012.1"/>
</dbReference>
<accession>A0A0F5VB09</accession>
<dbReference type="STRING" id="265726.KY46_14390"/>
<dbReference type="PATRIC" id="fig|265726.11.peg.1121"/>
<reference evidence="6 7" key="1">
    <citation type="submission" date="2014-12" db="EMBL/GenBank/DDBJ databases">
        <title>Mercury Reductase activity and rhizosphere competence traits in the genome of root associated Photobacterium halotolerans MELD1.</title>
        <authorList>
            <person name="Mathew D.C."/>
            <person name="Huang C.-C."/>
        </authorList>
    </citation>
    <scope>NUCLEOTIDE SEQUENCE [LARGE SCALE GENOMIC DNA]</scope>
    <source>
        <strain evidence="6 7">MELD1</strain>
    </source>
</reference>
<dbReference type="InterPro" id="IPR000847">
    <property type="entry name" value="LysR_HTH_N"/>
</dbReference>
<dbReference type="Gene3D" id="1.10.10.10">
    <property type="entry name" value="Winged helix-like DNA-binding domain superfamily/Winged helix DNA-binding domain"/>
    <property type="match status" value="1"/>
</dbReference>
<evidence type="ECO:0000259" key="5">
    <source>
        <dbReference type="PROSITE" id="PS50931"/>
    </source>
</evidence>
<keyword evidence="2" id="KW-0805">Transcription regulation</keyword>
<dbReference type="PANTHER" id="PTHR30126:SF25">
    <property type="entry name" value="HTH-TYPE TRANSCRIPTIONAL REGULATOR METR"/>
    <property type="match status" value="1"/>
</dbReference>
<dbReference type="InterPro" id="IPR036390">
    <property type="entry name" value="WH_DNA-bd_sf"/>
</dbReference>
<evidence type="ECO:0000313" key="7">
    <source>
        <dbReference type="Proteomes" id="UP000033633"/>
    </source>
</evidence>
<proteinExistence type="inferred from homology"/>
<dbReference type="PANTHER" id="PTHR30126">
    <property type="entry name" value="HTH-TYPE TRANSCRIPTIONAL REGULATOR"/>
    <property type="match status" value="1"/>
</dbReference>
<keyword evidence="3" id="KW-0238">DNA-binding</keyword>
<gene>
    <name evidence="6" type="ORF">KY46_14390</name>
</gene>
<dbReference type="SUPFAM" id="SSF53850">
    <property type="entry name" value="Periplasmic binding protein-like II"/>
    <property type="match status" value="1"/>
</dbReference>
<dbReference type="SUPFAM" id="SSF46785">
    <property type="entry name" value="Winged helix' DNA-binding domain"/>
    <property type="match status" value="1"/>
</dbReference>
<organism evidence="6 7">
    <name type="scientific">Photobacterium halotolerans</name>
    <dbReference type="NCBI Taxonomy" id="265726"/>
    <lineage>
        <taxon>Bacteria</taxon>
        <taxon>Pseudomonadati</taxon>
        <taxon>Pseudomonadota</taxon>
        <taxon>Gammaproteobacteria</taxon>
        <taxon>Vibrionales</taxon>
        <taxon>Vibrionaceae</taxon>
        <taxon>Photobacterium</taxon>
    </lineage>
</organism>
<dbReference type="CDD" id="cd05466">
    <property type="entry name" value="PBP2_LTTR_substrate"/>
    <property type="match status" value="1"/>
</dbReference>
<comment type="caution">
    <text evidence="6">The sequence shown here is derived from an EMBL/GenBank/DDBJ whole genome shotgun (WGS) entry which is preliminary data.</text>
</comment>
<dbReference type="Pfam" id="PF03466">
    <property type="entry name" value="LysR_substrate"/>
    <property type="match status" value="1"/>
</dbReference>
<dbReference type="PROSITE" id="PS50931">
    <property type="entry name" value="HTH_LYSR"/>
    <property type="match status" value="1"/>
</dbReference>
<evidence type="ECO:0000313" key="6">
    <source>
        <dbReference type="EMBL" id="KKC99272.1"/>
    </source>
</evidence>
<dbReference type="AlphaFoldDB" id="A0A0F5VB09"/>
<evidence type="ECO:0000256" key="4">
    <source>
        <dbReference type="ARBA" id="ARBA00023163"/>
    </source>
</evidence>
<dbReference type="InterPro" id="IPR036388">
    <property type="entry name" value="WH-like_DNA-bd_sf"/>
</dbReference>
<keyword evidence="4" id="KW-0804">Transcription</keyword>
<comment type="similarity">
    <text evidence="1">Belongs to the LysR transcriptional regulatory family.</text>
</comment>
<name>A0A0F5VB09_9GAMM</name>
<dbReference type="OrthoDB" id="9785745at2"/>
<dbReference type="Pfam" id="PF00126">
    <property type="entry name" value="HTH_1"/>
    <property type="match status" value="1"/>
</dbReference>
<evidence type="ECO:0000256" key="3">
    <source>
        <dbReference type="ARBA" id="ARBA00023125"/>
    </source>
</evidence>
<evidence type="ECO:0000256" key="2">
    <source>
        <dbReference type="ARBA" id="ARBA00023015"/>
    </source>
</evidence>
<protein>
    <submittedName>
        <fullName evidence="6">LysR family transcriptional regulator</fullName>
    </submittedName>
</protein>
<dbReference type="Gene3D" id="3.40.190.290">
    <property type="match status" value="1"/>
</dbReference>